<name>A0A017T262_9BACT</name>
<feature type="compositionally biased region" description="Low complexity" evidence="2">
    <location>
        <begin position="283"/>
        <end position="294"/>
    </location>
</feature>
<comment type="caution">
    <text evidence="4">The sequence shown here is derived from an EMBL/GenBank/DDBJ whole genome shotgun (WGS) entry which is preliminary data.</text>
</comment>
<protein>
    <submittedName>
        <fullName evidence="4">Uncharacterized protein</fullName>
    </submittedName>
</protein>
<proteinExistence type="predicted"/>
<sequence>MIRRTLAHWYIAVIVAVIGAGLTAMYVKTRQPAYRSETVIFYREGVRAALGPDGPDPLRTLSARLKETLLARSNLEKIVTEFNLYPDVLQKRGVVDAVDRLRAKIVFRAKSPDTFAISFEGTSRDEAQIVTARLAELLVEETARVKQSQAKITTEFLIAQQKQAEQELEKADKDLTQFLAQHPEFATENVQAGGVQTGASIRAEQRRATEGDPMLAALERQIPRLRSQLNPTAPAAGSPAAAAQQPPAALTQAKSQADQELAAARRDLADKQARYTDSHPDVRTATSRVAAAEASARRAEQALASWQPEPPPAAPEASAGATAGVAKKAQVQAQLQQLEREISQRKKSQQEQQAQDPSEVAQQIIGVEAEWSRLAREQARARQRLADLEQKTFRAEINANSEEGGYAAQIMVLDPAYKPTSPSTPPRSMMALGGLVASFLAGLALAAARGIVLDDRVYGSEDIERLGLAPVLAVVPAVPGKRLRRLRG</sequence>
<dbReference type="eggNOG" id="COG3206">
    <property type="taxonomic scope" value="Bacteria"/>
</dbReference>
<dbReference type="AlphaFoldDB" id="A0A017T262"/>
<feature type="region of interest" description="Disordered" evidence="2">
    <location>
        <begin position="341"/>
        <end position="360"/>
    </location>
</feature>
<feature type="compositionally biased region" description="Low complexity" evidence="2">
    <location>
        <begin position="231"/>
        <end position="253"/>
    </location>
</feature>
<keyword evidence="5" id="KW-1185">Reference proteome</keyword>
<dbReference type="PANTHER" id="PTHR32309">
    <property type="entry name" value="TYROSINE-PROTEIN KINASE"/>
    <property type="match status" value="1"/>
</dbReference>
<feature type="transmembrane region" description="Helical" evidence="3">
    <location>
        <begin position="430"/>
        <end position="451"/>
    </location>
</feature>
<feature type="transmembrane region" description="Helical" evidence="3">
    <location>
        <begin position="6"/>
        <end position="27"/>
    </location>
</feature>
<organism evidence="4 5">
    <name type="scientific">Chondromyces apiculatus DSM 436</name>
    <dbReference type="NCBI Taxonomy" id="1192034"/>
    <lineage>
        <taxon>Bacteria</taxon>
        <taxon>Pseudomonadati</taxon>
        <taxon>Myxococcota</taxon>
        <taxon>Polyangia</taxon>
        <taxon>Polyangiales</taxon>
        <taxon>Polyangiaceae</taxon>
        <taxon>Chondromyces</taxon>
    </lineage>
</organism>
<feature type="compositionally biased region" description="Basic and acidic residues" evidence="2">
    <location>
        <begin position="263"/>
        <end position="282"/>
    </location>
</feature>
<dbReference type="Proteomes" id="UP000019678">
    <property type="component" value="Unassembled WGS sequence"/>
</dbReference>
<evidence type="ECO:0000313" key="5">
    <source>
        <dbReference type="Proteomes" id="UP000019678"/>
    </source>
</evidence>
<keyword evidence="3" id="KW-0812">Transmembrane</keyword>
<gene>
    <name evidence="4" type="ORF">CAP_6300</name>
</gene>
<evidence type="ECO:0000256" key="1">
    <source>
        <dbReference type="SAM" id="Coils"/>
    </source>
</evidence>
<keyword evidence="1" id="KW-0175">Coiled coil</keyword>
<evidence type="ECO:0000256" key="2">
    <source>
        <dbReference type="SAM" id="MobiDB-lite"/>
    </source>
</evidence>
<feature type="region of interest" description="Disordered" evidence="2">
    <location>
        <begin position="229"/>
        <end position="325"/>
    </location>
</feature>
<keyword evidence="3" id="KW-1133">Transmembrane helix</keyword>
<feature type="compositionally biased region" description="Low complexity" evidence="2">
    <location>
        <begin position="315"/>
        <end position="325"/>
    </location>
</feature>
<dbReference type="PANTHER" id="PTHR32309:SF31">
    <property type="entry name" value="CAPSULAR EXOPOLYSACCHARIDE FAMILY"/>
    <property type="match status" value="1"/>
</dbReference>
<evidence type="ECO:0000256" key="3">
    <source>
        <dbReference type="SAM" id="Phobius"/>
    </source>
</evidence>
<reference evidence="4 5" key="1">
    <citation type="submission" date="2013-05" db="EMBL/GenBank/DDBJ databases">
        <title>Genome assembly of Chondromyces apiculatus DSM 436.</title>
        <authorList>
            <person name="Sharma G."/>
            <person name="Khatri I."/>
            <person name="Kaur C."/>
            <person name="Mayilraj S."/>
            <person name="Subramanian S."/>
        </authorList>
    </citation>
    <scope>NUCLEOTIDE SEQUENCE [LARGE SCALE GENOMIC DNA]</scope>
    <source>
        <strain evidence="4 5">DSM 436</strain>
    </source>
</reference>
<keyword evidence="3" id="KW-0472">Membrane</keyword>
<accession>A0A017T262</accession>
<dbReference type="EMBL" id="ASRX01000052">
    <property type="protein sequence ID" value="EYF03037.1"/>
    <property type="molecule type" value="Genomic_DNA"/>
</dbReference>
<dbReference type="STRING" id="1192034.CAP_6300"/>
<dbReference type="InterPro" id="IPR050445">
    <property type="entry name" value="Bact_polysacc_biosynth/exp"/>
</dbReference>
<evidence type="ECO:0000313" key="4">
    <source>
        <dbReference type="EMBL" id="EYF03037.1"/>
    </source>
</evidence>
<feature type="coiled-coil region" evidence="1">
    <location>
        <begin position="154"/>
        <end position="181"/>
    </location>
</feature>